<organism evidence="2 3">
    <name type="scientific">Synaphobranchus kaupii</name>
    <name type="common">Kaup's arrowtooth eel</name>
    <dbReference type="NCBI Taxonomy" id="118154"/>
    <lineage>
        <taxon>Eukaryota</taxon>
        <taxon>Metazoa</taxon>
        <taxon>Chordata</taxon>
        <taxon>Craniata</taxon>
        <taxon>Vertebrata</taxon>
        <taxon>Euteleostomi</taxon>
        <taxon>Actinopterygii</taxon>
        <taxon>Neopterygii</taxon>
        <taxon>Teleostei</taxon>
        <taxon>Anguilliformes</taxon>
        <taxon>Synaphobranchidae</taxon>
        <taxon>Synaphobranchus</taxon>
    </lineage>
</organism>
<evidence type="ECO:0000313" key="2">
    <source>
        <dbReference type="EMBL" id="KAJ8368300.1"/>
    </source>
</evidence>
<keyword evidence="3" id="KW-1185">Reference proteome</keyword>
<dbReference type="Proteomes" id="UP001152622">
    <property type="component" value="Chromosome 3"/>
</dbReference>
<proteinExistence type="predicted"/>
<accession>A0A9Q1FV81</accession>
<dbReference type="AlphaFoldDB" id="A0A9Q1FV81"/>
<evidence type="ECO:0000256" key="1">
    <source>
        <dbReference type="SAM" id="MobiDB-lite"/>
    </source>
</evidence>
<gene>
    <name evidence="2" type="ORF">SKAU_G00083280</name>
</gene>
<protein>
    <submittedName>
        <fullName evidence="2">Uncharacterized protein</fullName>
    </submittedName>
</protein>
<evidence type="ECO:0000313" key="3">
    <source>
        <dbReference type="Proteomes" id="UP001152622"/>
    </source>
</evidence>
<feature type="compositionally biased region" description="Basic residues" evidence="1">
    <location>
        <begin position="93"/>
        <end position="104"/>
    </location>
</feature>
<sequence length="151" mass="16855">MDTFADPVPSHPTAPHTPQGHKSRAKKKSSKVSQYRRDQLTQEDLPPSPRYLRLQKSSSEKTSLTAARHRWTGKGLRSHPRRGEGSTALPTGRPRRRGTKRMKMLSHIANPGFLSRAQMSSNCSTTGSVSSHGSTGSREHGSRRKRSEEMR</sequence>
<reference evidence="2" key="1">
    <citation type="journal article" date="2023" name="Science">
        <title>Genome structures resolve the early diversification of teleost fishes.</title>
        <authorList>
            <person name="Parey E."/>
            <person name="Louis A."/>
            <person name="Montfort J."/>
            <person name="Bouchez O."/>
            <person name="Roques C."/>
            <person name="Iampietro C."/>
            <person name="Lluch J."/>
            <person name="Castinel A."/>
            <person name="Donnadieu C."/>
            <person name="Desvignes T."/>
            <person name="Floi Bucao C."/>
            <person name="Jouanno E."/>
            <person name="Wen M."/>
            <person name="Mejri S."/>
            <person name="Dirks R."/>
            <person name="Jansen H."/>
            <person name="Henkel C."/>
            <person name="Chen W.J."/>
            <person name="Zahm M."/>
            <person name="Cabau C."/>
            <person name="Klopp C."/>
            <person name="Thompson A.W."/>
            <person name="Robinson-Rechavi M."/>
            <person name="Braasch I."/>
            <person name="Lecointre G."/>
            <person name="Bobe J."/>
            <person name="Postlethwait J.H."/>
            <person name="Berthelot C."/>
            <person name="Roest Crollius H."/>
            <person name="Guiguen Y."/>
        </authorList>
    </citation>
    <scope>NUCLEOTIDE SEQUENCE</scope>
    <source>
        <strain evidence="2">WJC10195</strain>
    </source>
</reference>
<feature type="compositionally biased region" description="Basic residues" evidence="1">
    <location>
        <begin position="67"/>
        <end position="80"/>
    </location>
</feature>
<feature type="compositionally biased region" description="Low complexity" evidence="1">
    <location>
        <begin position="120"/>
        <end position="136"/>
    </location>
</feature>
<feature type="compositionally biased region" description="Basic residues" evidence="1">
    <location>
        <begin position="19"/>
        <end position="30"/>
    </location>
</feature>
<comment type="caution">
    <text evidence="2">The sequence shown here is derived from an EMBL/GenBank/DDBJ whole genome shotgun (WGS) entry which is preliminary data.</text>
</comment>
<name>A0A9Q1FV81_SYNKA</name>
<feature type="region of interest" description="Disordered" evidence="1">
    <location>
        <begin position="1"/>
        <end position="151"/>
    </location>
</feature>
<feature type="compositionally biased region" description="Polar residues" evidence="1">
    <location>
        <begin position="55"/>
        <end position="65"/>
    </location>
</feature>
<dbReference type="EMBL" id="JAINUF010000003">
    <property type="protein sequence ID" value="KAJ8368300.1"/>
    <property type="molecule type" value="Genomic_DNA"/>
</dbReference>